<sequence length="63" mass="7167">MTHDIAYRNSSDLLDRYKADLILEEGDRERVQSQDASLGEKTAAWLIVNSMKAKRKLGMGVRD</sequence>
<protein>
    <submittedName>
        <fullName evidence="1">Uncharacterized protein</fullName>
    </submittedName>
</protein>
<keyword evidence="2" id="KW-1185">Reference proteome</keyword>
<accession>A0AAV8VD70</accession>
<reference evidence="1 2" key="1">
    <citation type="journal article" date="2023" name="Insect Mol. Biol.">
        <title>Genome sequencing provides insights into the evolution of gene families encoding plant cell wall-degrading enzymes in longhorned beetles.</title>
        <authorList>
            <person name="Shin N.R."/>
            <person name="Okamura Y."/>
            <person name="Kirsch R."/>
            <person name="Pauchet Y."/>
        </authorList>
    </citation>
    <scope>NUCLEOTIDE SEQUENCE [LARGE SCALE GENOMIC DNA]</scope>
    <source>
        <strain evidence="1">EAD_L_NR</strain>
    </source>
</reference>
<dbReference type="Proteomes" id="UP001159042">
    <property type="component" value="Unassembled WGS sequence"/>
</dbReference>
<dbReference type="EMBL" id="JANEYG010000149">
    <property type="protein sequence ID" value="KAJ8912049.1"/>
    <property type="molecule type" value="Genomic_DNA"/>
</dbReference>
<evidence type="ECO:0000313" key="2">
    <source>
        <dbReference type="Proteomes" id="UP001159042"/>
    </source>
</evidence>
<evidence type="ECO:0000313" key="1">
    <source>
        <dbReference type="EMBL" id="KAJ8912049.1"/>
    </source>
</evidence>
<proteinExistence type="predicted"/>
<dbReference type="AlphaFoldDB" id="A0AAV8VD70"/>
<organism evidence="1 2">
    <name type="scientific">Exocentrus adspersus</name>
    <dbReference type="NCBI Taxonomy" id="1586481"/>
    <lineage>
        <taxon>Eukaryota</taxon>
        <taxon>Metazoa</taxon>
        <taxon>Ecdysozoa</taxon>
        <taxon>Arthropoda</taxon>
        <taxon>Hexapoda</taxon>
        <taxon>Insecta</taxon>
        <taxon>Pterygota</taxon>
        <taxon>Neoptera</taxon>
        <taxon>Endopterygota</taxon>
        <taxon>Coleoptera</taxon>
        <taxon>Polyphaga</taxon>
        <taxon>Cucujiformia</taxon>
        <taxon>Chrysomeloidea</taxon>
        <taxon>Cerambycidae</taxon>
        <taxon>Lamiinae</taxon>
        <taxon>Acanthocinini</taxon>
        <taxon>Exocentrus</taxon>
    </lineage>
</organism>
<name>A0AAV8VD70_9CUCU</name>
<gene>
    <name evidence="1" type="ORF">NQ315_016736</name>
</gene>
<comment type="caution">
    <text evidence="1">The sequence shown here is derived from an EMBL/GenBank/DDBJ whole genome shotgun (WGS) entry which is preliminary data.</text>
</comment>